<evidence type="ECO:0000256" key="9">
    <source>
        <dbReference type="SAM" id="Phobius"/>
    </source>
</evidence>
<dbReference type="CAZy" id="GT21">
    <property type="family name" value="Glycosyltransferase Family 21"/>
</dbReference>
<dbReference type="eggNOG" id="COG1215">
    <property type="taxonomic scope" value="Bacteria"/>
</dbReference>
<comment type="subcellular location">
    <subcellularLocation>
        <location evidence="1">Membrane</location>
        <topology evidence="1">Multi-pass membrane protein</topology>
    </subcellularLocation>
</comment>
<evidence type="ECO:0000256" key="7">
    <source>
        <dbReference type="ARBA" id="ARBA00022989"/>
    </source>
</evidence>
<evidence type="ECO:0000256" key="2">
    <source>
        <dbReference type="ARBA" id="ARBA00004760"/>
    </source>
</evidence>
<name>Q028Z9_SOLUE</name>
<feature type="transmembrane region" description="Helical" evidence="9">
    <location>
        <begin position="6"/>
        <end position="22"/>
    </location>
</feature>
<dbReference type="SUPFAM" id="SSF53448">
    <property type="entry name" value="Nucleotide-diphospho-sugar transferases"/>
    <property type="match status" value="1"/>
</dbReference>
<sequence length="381" mass="41660">MPPAYLYWFFAGPSLLLALLSLRGERKRAEYVAERLSRVPESLPPATVIVPVKGSDEGLRENLAALAALDYPDYELIITARSASDIPLGALPVRARVVLAHGESETTSEKIQNLLAAVRATRKRSQILAFADSDGRVTAGWLRALVAPLAEAGVGAATGFRWFLPDPPDFWSLLRGVWDAVAAGTLGAGDNRFAWGGAMAIRKEVFFDAGVPDAWYGELSDDYVLSEAVHAAGLRIAYAPGALTPCVEHTSGGRFLAWTRRQMAITRLYSPRLWWPALIAHVFYCGGMAASVIASVNGSRLAEWALIAQLSPGMLKGLNRATLAKASLPEYESWFKRHAWVHAIWVPLGTWVWLVALVSSASAKTILWRGRRYPLKRSRKA</sequence>
<dbReference type="HOGENOM" id="CLU_052643_0_0_0"/>
<keyword evidence="8 9" id="KW-0472">Membrane</keyword>
<evidence type="ECO:0000256" key="5">
    <source>
        <dbReference type="ARBA" id="ARBA00022679"/>
    </source>
</evidence>
<dbReference type="KEGG" id="sus:Acid_1399"/>
<dbReference type="GO" id="GO:0016020">
    <property type="term" value="C:membrane"/>
    <property type="evidence" value="ECO:0007669"/>
    <property type="project" value="UniProtKB-SubCell"/>
</dbReference>
<evidence type="ECO:0000256" key="3">
    <source>
        <dbReference type="ARBA" id="ARBA00004991"/>
    </source>
</evidence>
<protein>
    <submittedName>
        <fullName evidence="10">Glycosyl transferase, family 2</fullName>
    </submittedName>
</protein>
<keyword evidence="5 10" id="KW-0808">Transferase</keyword>
<evidence type="ECO:0000256" key="8">
    <source>
        <dbReference type="ARBA" id="ARBA00023136"/>
    </source>
</evidence>
<proteinExistence type="predicted"/>
<keyword evidence="4" id="KW-0328">Glycosyltransferase</keyword>
<evidence type="ECO:0000256" key="1">
    <source>
        <dbReference type="ARBA" id="ARBA00004141"/>
    </source>
</evidence>
<dbReference type="PANTHER" id="PTHR12726">
    <property type="entry name" value="CERAMIDE GLUCOSYLTRANSFERASE"/>
    <property type="match status" value="1"/>
</dbReference>
<dbReference type="PANTHER" id="PTHR12726:SF0">
    <property type="entry name" value="CERAMIDE GLUCOSYLTRANSFERASE"/>
    <property type="match status" value="1"/>
</dbReference>
<feature type="transmembrane region" description="Helical" evidence="9">
    <location>
        <begin position="344"/>
        <end position="367"/>
    </location>
</feature>
<evidence type="ECO:0000313" key="10">
    <source>
        <dbReference type="EMBL" id="ABJ82392.1"/>
    </source>
</evidence>
<gene>
    <name evidence="10" type="ordered locus">Acid_1399</name>
</gene>
<dbReference type="InterPro" id="IPR029044">
    <property type="entry name" value="Nucleotide-diphossugar_trans"/>
</dbReference>
<dbReference type="Pfam" id="PF13506">
    <property type="entry name" value="Glyco_transf_21"/>
    <property type="match status" value="1"/>
</dbReference>
<dbReference type="GO" id="GO:0008120">
    <property type="term" value="F:ceramide glucosyltransferase activity"/>
    <property type="evidence" value="ECO:0007669"/>
    <property type="project" value="TreeGrafter"/>
</dbReference>
<dbReference type="EMBL" id="CP000473">
    <property type="protein sequence ID" value="ABJ82392.1"/>
    <property type="molecule type" value="Genomic_DNA"/>
</dbReference>
<dbReference type="InParanoid" id="Q028Z9"/>
<organism evidence="10">
    <name type="scientific">Solibacter usitatus (strain Ellin6076)</name>
    <dbReference type="NCBI Taxonomy" id="234267"/>
    <lineage>
        <taxon>Bacteria</taxon>
        <taxon>Pseudomonadati</taxon>
        <taxon>Acidobacteriota</taxon>
        <taxon>Terriglobia</taxon>
        <taxon>Bryobacterales</taxon>
        <taxon>Solibacteraceae</taxon>
        <taxon>Candidatus Solibacter</taxon>
    </lineage>
</organism>
<dbReference type="InterPro" id="IPR025993">
    <property type="entry name" value="Ceramide_glucosylTrfase"/>
</dbReference>
<comment type="pathway">
    <text evidence="2">Lipid metabolism; sphingolipid metabolism.</text>
</comment>
<dbReference type="AlphaFoldDB" id="Q028Z9"/>
<dbReference type="STRING" id="234267.Acid_1399"/>
<keyword evidence="7 9" id="KW-1133">Transmembrane helix</keyword>
<comment type="pathway">
    <text evidence="3">Sphingolipid metabolism.</text>
</comment>
<evidence type="ECO:0000256" key="6">
    <source>
        <dbReference type="ARBA" id="ARBA00022692"/>
    </source>
</evidence>
<dbReference type="GO" id="GO:0006679">
    <property type="term" value="P:glucosylceramide biosynthetic process"/>
    <property type="evidence" value="ECO:0007669"/>
    <property type="project" value="TreeGrafter"/>
</dbReference>
<reference evidence="10" key="1">
    <citation type="submission" date="2006-10" db="EMBL/GenBank/DDBJ databases">
        <title>Complete sequence of Solibacter usitatus Ellin6076.</title>
        <authorList>
            <consortium name="US DOE Joint Genome Institute"/>
            <person name="Copeland A."/>
            <person name="Lucas S."/>
            <person name="Lapidus A."/>
            <person name="Barry K."/>
            <person name="Detter J.C."/>
            <person name="Glavina del Rio T."/>
            <person name="Hammon N."/>
            <person name="Israni S."/>
            <person name="Dalin E."/>
            <person name="Tice H."/>
            <person name="Pitluck S."/>
            <person name="Thompson L.S."/>
            <person name="Brettin T."/>
            <person name="Bruce D."/>
            <person name="Han C."/>
            <person name="Tapia R."/>
            <person name="Gilna P."/>
            <person name="Schmutz J."/>
            <person name="Larimer F."/>
            <person name="Land M."/>
            <person name="Hauser L."/>
            <person name="Kyrpides N."/>
            <person name="Mikhailova N."/>
            <person name="Janssen P.H."/>
            <person name="Kuske C.R."/>
            <person name="Richardson P."/>
        </authorList>
    </citation>
    <scope>NUCLEOTIDE SEQUENCE</scope>
    <source>
        <strain evidence="10">Ellin6076</strain>
    </source>
</reference>
<keyword evidence="6 9" id="KW-0812">Transmembrane</keyword>
<dbReference type="Gene3D" id="3.90.550.10">
    <property type="entry name" value="Spore Coat Polysaccharide Biosynthesis Protein SpsA, Chain A"/>
    <property type="match status" value="1"/>
</dbReference>
<evidence type="ECO:0000256" key="4">
    <source>
        <dbReference type="ARBA" id="ARBA00022676"/>
    </source>
</evidence>
<accession>Q028Z9</accession>
<feature type="transmembrane region" description="Helical" evidence="9">
    <location>
        <begin position="273"/>
        <end position="296"/>
    </location>
</feature>